<dbReference type="GO" id="GO:0005524">
    <property type="term" value="F:ATP binding"/>
    <property type="evidence" value="ECO:0007669"/>
    <property type="project" value="UniProtKB-KW"/>
</dbReference>
<evidence type="ECO:0000256" key="6">
    <source>
        <dbReference type="ARBA" id="ARBA00022840"/>
    </source>
</evidence>
<evidence type="ECO:0000256" key="8">
    <source>
        <dbReference type="ARBA" id="ARBA00023125"/>
    </source>
</evidence>
<dbReference type="InterPro" id="IPR014001">
    <property type="entry name" value="Helicase_ATP-bd"/>
</dbReference>
<dbReference type="GO" id="GO:0016887">
    <property type="term" value="F:ATP hydrolysis activity"/>
    <property type="evidence" value="ECO:0007669"/>
    <property type="project" value="TreeGrafter"/>
</dbReference>
<evidence type="ECO:0000313" key="13">
    <source>
        <dbReference type="Proteomes" id="UP000887561"/>
    </source>
</evidence>
<evidence type="ECO:0000259" key="11">
    <source>
        <dbReference type="PROSITE" id="PS51192"/>
    </source>
</evidence>
<dbReference type="InterPro" id="IPR049730">
    <property type="entry name" value="SNF2/RAD54-like_C"/>
</dbReference>
<dbReference type="WBParaSite" id="scaffold3748_cov227.g7072">
    <property type="protein sequence ID" value="scaffold3748_cov227.g7072"/>
    <property type="gene ID" value="scaffold3748_cov227.g7072"/>
</dbReference>
<evidence type="ECO:0000259" key="12">
    <source>
        <dbReference type="PROSITE" id="PS51194"/>
    </source>
</evidence>
<dbReference type="GO" id="GO:0003677">
    <property type="term" value="F:DNA binding"/>
    <property type="evidence" value="ECO:0007669"/>
    <property type="project" value="UniProtKB-KW"/>
</dbReference>
<dbReference type="Gene3D" id="3.40.50.10810">
    <property type="entry name" value="Tandem AAA-ATPase domain"/>
    <property type="match status" value="2"/>
</dbReference>
<sequence>MGDNNIPQTKSQVSEALLRSFFFDVLSFNNLSELDESSIPSSLENSGLQSLVADIGRHFVPSSSHEEQLSLPSTSSAVNEEQVQFKPIQIFIDANNEVDVDQPSTSSSLDSSQMDSLQNAKVYERIRELREAGLWESTRLPKCMDPPRRKTHWDFFMEEFASNAKASWRKIKELKRAKTTSELLRDEKEAKRICGSIAKMIREFWQNVDKVVDFRANEIVELKKRRALDQHLNFLVGAADKITSLIHENFATQSNGRSSTGLSKSSDDFEMDSESDDNESTLDVEEANGTKGSVEEELDELSKEQDMDMDQLLTSLPEGYLESLGYSVPTKDIQPDINESLNDEQTRTTADLEQEEENANFNEKPDLRNVDYNKLNSENSEVRRQQLDNIAEAALEFQPRGYTLETTEVKTEVPFLLTGQLREYQLVGLDWLVTLYEKNLNGILADEMGLGKTIQTIALLAHLACARAVWGPHLIIVPTSVLLNWEMELKKWCPSLKVLNYFGSAKERAEKRKRWQLLIGLRSRRRLLLTGTPLQNSLMELWALLHFLMPNVFASHDDFREWFHCPITGMVEGNTEVDQALVQRLHKILRPFILRRLKSEVEKQLPTKTERVLLCHLSKRQRYLYNEFLSKTSTVENLKTGSMFSVLGVIMQLRKCCNHPNLFEPRPVVSPLIIQPISPQFSSRIFSINQKLEASELCYGNSFSSDFVWKTFKELLLNGNFGNNSVEQQILPLIDGLKFVMDKNGGHFYRPKITQEHGEDELICNGLEENSSNPIEFVNNTRKRKMSSQEATTSSELCLKSPSFRLNTLIQKKENENKRIGVWLKEPLTTKLPKIKRFNGQSIIDEINERIGQNLLEWIENSLNSFLICVQRLLVERCFEPPQRLTLQQENLRLLTHNIYSSQISLAHKAELAAKLEFPELRLIEYDCGKLQVLARLLEQLYENKHRCLIFTQMSKMLDILQAFLSHHNYNYFRLDGSTHIDQRQAMMERFNTDSSIFCFILSTRSGGIGVNLTGADTVIFYDSDWNPVKK</sequence>
<dbReference type="AlphaFoldDB" id="A0A915MFX7"/>
<dbReference type="Gene3D" id="1.20.120.850">
    <property type="entry name" value="SWI2/SNF2 ATPases, N-terminal domain"/>
    <property type="match status" value="1"/>
</dbReference>
<feature type="region of interest" description="Disordered" evidence="10">
    <location>
        <begin position="253"/>
        <end position="302"/>
    </location>
</feature>
<dbReference type="PANTHER" id="PTHR45685:SF1">
    <property type="entry name" value="HELICASE SRCAP"/>
    <property type="match status" value="1"/>
</dbReference>
<evidence type="ECO:0000313" key="14">
    <source>
        <dbReference type="WBParaSite" id="scaffold3748_cov227.g7072"/>
    </source>
</evidence>
<organism evidence="13 14">
    <name type="scientific">Meloidogyne javanica</name>
    <name type="common">Root-knot nematode worm</name>
    <dbReference type="NCBI Taxonomy" id="6303"/>
    <lineage>
        <taxon>Eukaryota</taxon>
        <taxon>Metazoa</taxon>
        <taxon>Ecdysozoa</taxon>
        <taxon>Nematoda</taxon>
        <taxon>Chromadorea</taxon>
        <taxon>Rhabditida</taxon>
        <taxon>Tylenchina</taxon>
        <taxon>Tylenchomorpha</taxon>
        <taxon>Tylenchoidea</taxon>
        <taxon>Meloidogynidae</taxon>
        <taxon>Meloidogyninae</taxon>
        <taxon>Meloidogyne</taxon>
        <taxon>Meloidogyne incognita group</taxon>
    </lineage>
</organism>
<feature type="compositionally biased region" description="Polar residues" evidence="10">
    <location>
        <begin position="253"/>
        <end position="262"/>
    </location>
</feature>
<comment type="subcellular location">
    <subcellularLocation>
        <location evidence="1">Nucleus</location>
    </subcellularLocation>
</comment>
<dbReference type="GO" id="GO:0042393">
    <property type="term" value="F:histone binding"/>
    <property type="evidence" value="ECO:0007669"/>
    <property type="project" value="TreeGrafter"/>
</dbReference>
<dbReference type="CDD" id="cd18793">
    <property type="entry name" value="SF2_C_SNF"/>
    <property type="match status" value="1"/>
</dbReference>
<dbReference type="SMART" id="SM00490">
    <property type="entry name" value="HELICc"/>
    <property type="match status" value="1"/>
</dbReference>
<reference evidence="14" key="1">
    <citation type="submission" date="2022-11" db="UniProtKB">
        <authorList>
            <consortium name="WormBaseParasite"/>
        </authorList>
    </citation>
    <scope>IDENTIFICATION</scope>
</reference>
<evidence type="ECO:0000256" key="4">
    <source>
        <dbReference type="ARBA" id="ARBA00022801"/>
    </source>
</evidence>
<dbReference type="PANTHER" id="PTHR45685">
    <property type="entry name" value="HELICASE SRCAP-RELATED"/>
    <property type="match status" value="1"/>
</dbReference>
<feature type="domain" description="Helicase C-terminal" evidence="12">
    <location>
        <begin position="937"/>
        <end position="1031"/>
    </location>
</feature>
<dbReference type="SUPFAM" id="SSF52540">
    <property type="entry name" value="P-loop containing nucleoside triphosphate hydrolases"/>
    <property type="match status" value="2"/>
</dbReference>
<dbReference type="InterPro" id="IPR001650">
    <property type="entry name" value="Helicase_C-like"/>
</dbReference>
<evidence type="ECO:0000256" key="9">
    <source>
        <dbReference type="ARBA" id="ARBA00023242"/>
    </source>
</evidence>
<keyword evidence="8" id="KW-0238">DNA-binding</keyword>
<evidence type="ECO:0000256" key="2">
    <source>
        <dbReference type="ARBA" id="ARBA00009220"/>
    </source>
</evidence>
<feature type="domain" description="Helicase ATP-binding" evidence="11">
    <location>
        <begin position="433"/>
        <end position="551"/>
    </location>
</feature>
<proteinExistence type="inferred from homology"/>
<feature type="compositionally biased region" description="Acidic residues" evidence="10">
    <location>
        <begin position="268"/>
        <end position="286"/>
    </location>
</feature>
<dbReference type="Pfam" id="PF00271">
    <property type="entry name" value="Helicase_C"/>
    <property type="match status" value="1"/>
</dbReference>
<accession>A0A915MFX7</accession>
<keyword evidence="5" id="KW-0347">Helicase</keyword>
<keyword evidence="9" id="KW-0539">Nucleus</keyword>
<evidence type="ECO:0000256" key="7">
    <source>
        <dbReference type="ARBA" id="ARBA00022853"/>
    </source>
</evidence>
<evidence type="ECO:0000256" key="10">
    <source>
        <dbReference type="SAM" id="MobiDB-lite"/>
    </source>
</evidence>
<dbReference type="GO" id="GO:0006338">
    <property type="term" value="P:chromatin remodeling"/>
    <property type="evidence" value="ECO:0007669"/>
    <property type="project" value="TreeGrafter"/>
</dbReference>
<evidence type="ECO:0000256" key="1">
    <source>
        <dbReference type="ARBA" id="ARBA00004123"/>
    </source>
</evidence>
<dbReference type="Gene3D" id="3.40.50.300">
    <property type="entry name" value="P-loop containing nucleotide triphosphate hydrolases"/>
    <property type="match status" value="1"/>
</dbReference>
<dbReference type="SMART" id="SM00487">
    <property type="entry name" value="DEXDc"/>
    <property type="match status" value="1"/>
</dbReference>
<keyword evidence="7" id="KW-0156">Chromatin regulator</keyword>
<evidence type="ECO:0000256" key="5">
    <source>
        <dbReference type="ARBA" id="ARBA00022806"/>
    </source>
</evidence>
<dbReference type="GO" id="GO:0000812">
    <property type="term" value="C:Swr1 complex"/>
    <property type="evidence" value="ECO:0007669"/>
    <property type="project" value="TreeGrafter"/>
</dbReference>
<comment type="similarity">
    <text evidence="2">Belongs to the SNF2/RAD54 helicase family. SWR1 subfamily.</text>
</comment>
<protein>
    <submittedName>
        <fullName evidence="14">Uncharacterized protein</fullName>
    </submittedName>
</protein>
<dbReference type="PROSITE" id="PS51194">
    <property type="entry name" value="HELICASE_CTER"/>
    <property type="match status" value="1"/>
</dbReference>
<dbReference type="PROSITE" id="PS51192">
    <property type="entry name" value="HELICASE_ATP_BIND_1"/>
    <property type="match status" value="1"/>
</dbReference>
<dbReference type="InterPro" id="IPR027417">
    <property type="entry name" value="P-loop_NTPase"/>
</dbReference>
<name>A0A915MFX7_MELJA</name>
<keyword evidence="13" id="KW-1185">Reference proteome</keyword>
<dbReference type="InterPro" id="IPR038718">
    <property type="entry name" value="SNF2-like_sf"/>
</dbReference>
<keyword evidence="6" id="KW-0067">ATP-binding</keyword>
<evidence type="ECO:0000256" key="3">
    <source>
        <dbReference type="ARBA" id="ARBA00022741"/>
    </source>
</evidence>
<dbReference type="InterPro" id="IPR000330">
    <property type="entry name" value="SNF2_N"/>
</dbReference>
<keyword evidence="3" id="KW-0547">Nucleotide-binding</keyword>
<dbReference type="Proteomes" id="UP000887561">
    <property type="component" value="Unplaced"/>
</dbReference>
<dbReference type="GO" id="GO:0004386">
    <property type="term" value="F:helicase activity"/>
    <property type="evidence" value="ECO:0007669"/>
    <property type="project" value="UniProtKB-KW"/>
</dbReference>
<dbReference type="InterPro" id="IPR050520">
    <property type="entry name" value="INO80/SWR1_helicase"/>
</dbReference>
<dbReference type="Pfam" id="PF00176">
    <property type="entry name" value="SNF2-rel_dom"/>
    <property type="match status" value="1"/>
</dbReference>
<keyword evidence="4" id="KW-0378">Hydrolase</keyword>